<dbReference type="EMBL" id="JACU01000004">
    <property type="protein sequence ID" value="KMS56030.1"/>
    <property type="molecule type" value="Genomic_DNA"/>
</dbReference>
<protein>
    <submittedName>
        <fullName evidence="1">Uncharacterized protein</fullName>
    </submittedName>
</protein>
<proteinExistence type="predicted"/>
<sequence length="50" mass="5829">MSRRRLCAGRWLDQDVIVPHLPGNVCKLGETWRRTEMLEFNLPLRPVNPG</sequence>
<reference evidence="1 2" key="1">
    <citation type="journal article" date="2015" name="G3 (Bethesda)">
        <title>Insights into Ongoing Evolution of the Hexachlorocyclohexane Catabolic Pathway from Comparative Genomics of Ten Sphingomonadaceae Strains.</title>
        <authorList>
            <person name="Pearce S.L."/>
            <person name="Oakeshott J.G."/>
            <person name="Pandey G."/>
        </authorList>
    </citation>
    <scope>NUCLEOTIDE SEQUENCE [LARGE SCALE GENOMIC DNA]</scope>
    <source>
        <strain evidence="1 2">LL02</strain>
    </source>
</reference>
<evidence type="ECO:0000313" key="2">
    <source>
        <dbReference type="Proteomes" id="UP000052268"/>
    </source>
</evidence>
<dbReference type="PATRIC" id="fig|1114963.3.peg.1517"/>
<organism evidence="1 2">
    <name type="scientific">Novosphingobium barchaimii LL02</name>
    <dbReference type="NCBI Taxonomy" id="1114963"/>
    <lineage>
        <taxon>Bacteria</taxon>
        <taxon>Pseudomonadati</taxon>
        <taxon>Pseudomonadota</taxon>
        <taxon>Alphaproteobacteria</taxon>
        <taxon>Sphingomonadales</taxon>
        <taxon>Sphingomonadaceae</taxon>
        <taxon>Novosphingobium</taxon>
    </lineage>
</organism>
<accession>A0A0J8ANF2</accession>
<evidence type="ECO:0000313" key="1">
    <source>
        <dbReference type="EMBL" id="KMS56030.1"/>
    </source>
</evidence>
<keyword evidence="2" id="KW-1185">Reference proteome</keyword>
<comment type="caution">
    <text evidence="1">The sequence shown here is derived from an EMBL/GenBank/DDBJ whole genome shotgun (WGS) entry which is preliminary data.</text>
</comment>
<dbReference type="AlphaFoldDB" id="A0A0J8ANF2"/>
<name>A0A0J8ANF2_9SPHN</name>
<gene>
    <name evidence="1" type="ORF">V474_13550</name>
</gene>
<dbReference type="Proteomes" id="UP000052268">
    <property type="component" value="Unassembled WGS sequence"/>
</dbReference>